<dbReference type="EMBL" id="CP001089">
    <property type="protein sequence ID" value="ACD95440.1"/>
    <property type="molecule type" value="Genomic_DNA"/>
</dbReference>
<keyword evidence="7 12" id="KW-0560">Oxidoreductase</keyword>
<sequence length="331" mass="35093">MKICIYGAGAVGGFIGALLAHAGHSIHVVARQATLKALQSNGLRMQSNDLMLTEKVYATDSPADLGVQDLIIIAVKATALGQVAQGIAPLIGPDTTVLTAMNGIPWWFFDGFGGTYAGTRLASVDPDGLIAARIPAAHVLGCVVHGSFSLLEPGFIRHVFGKRLIIGEPNGSDSERLRKLEQLLGSATLEVEVSRNIQSDIWFKLWGNMTMNPVSAITGATCDQILDDPLVNRFCLDVMAEASRIGAKIGCPVSQSGEERNAVTRKLGAFKTSMLQDAAAGRAIELDALVSAVREIGQKTGESTTNIDILLGIARLHGRVHGLYPWQSLSG</sequence>
<dbReference type="FunFam" id="1.10.1040.10:FF:000017">
    <property type="entry name" value="2-dehydropantoate 2-reductase"/>
    <property type="match status" value="1"/>
</dbReference>
<comment type="catalytic activity">
    <reaction evidence="9">
        <text>(R)-pantoate + NADP(+) = 2-dehydropantoate + NADPH + H(+)</text>
        <dbReference type="Rhea" id="RHEA:16233"/>
        <dbReference type="ChEBI" id="CHEBI:11561"/>
        <dbReference type="ChEBI" id="CHEBI:15378"/>
        <dbReference type="ChEBI" id="CHEBI:15980"/>
        <dbReference type="ChEBI" id="CHEBI:57783"/>
        <dbReference type="ChEBI" id="CHEBI:58349"/>
        <dbReference type="EC" id="1.1.1.169"/>
    </reaction>
</comment>
<name>B3EAK2_TRIL1</name>
<keyword evidence="6" id="KW-0521">NADP</keyword>
<dbReference type="Pfam" id="PF08546">
    <property type="entry name" value="ApbA_C"/>
    <property type="match status" value="1"/>
</dbReference>
<dbReference type="PANTHER" id="PTHR21708:SF45">
    <property type="entry name" value="2-DEHYDROPANTOATE 2-REDUCTASE"/>
    <property type="match status" value="1"/>
</dbReference>
<dbReference type="InterPro" id="IPR008927">
    <property type="entry name" value="6-PGluconate_DH-like_C_sf"/>
</dbReference>
<dbReference type="InterPro" id="IPR013752">
    <property type="entry name" value="KPA_reductase"/>
</dbReference>
<dbReference type="GO" id="GO:0015940">
    <property type="term" value="P:pantothenate biosynthetic process"/>
    <property type="evidence" value="ECO:0007669"/>
    <property type="project" value="UniProtKB-UniPathway"/>
</dbReference>
<dbReference type="KEGG" id="glo:Glov_1724"/>
<comment type="pathway">
    <text evidence="2">Cofactor biosynthesis; (R)-pantothenate biosynthesis; (R)-pantoate from 3-methyl-2-oxobutanoate: step 2/2.</text>
</comment>
<organism evidence="12 13">
    <name type="scientific">Trichlorobacter lovleyi (strain ATCC BAA-1151 / DSM 17278 / SZ)</name>
    <name type="common">Geobacter lovleyi</name>
    <dbReference type="NCBI Taxonomy" id="398767"/>
    <lineage>
        <taxon>Bacteria</taxon>
        <taxon>Pseudomonadati</taxon>
        <taxon>Thermodesulfobacteriota</taxon>
        <taxon>Desulfuromonadia</taxon>
        <taxon>Geobacterales</taxon>
        <taxon>Geobacteraceae</taxon>
        <taxon>Trichlorobacter</taxon>
    </lineage>
</organism>
<feature type="domain" description="Ketopantoate reductase N-terminal" evidence="10">
    <location>
        <begin position="3"/>
        <end position="104"/>
    </location>
</feature>
<reference evidence="12 13" key="1">
    <citation type="submission" date="2008-05" db="EMBL/GenBank/DDBJ databases">
        <title>Complete sequence of chromosome of Geobacter lovleyi SZ.</title>
        <authorList>
            <consortium name="US DOE Joint Genome Institute"/>
            <person name="Lucas S."/>
            <person name="Copeland A."/>
            <person name="Lapidus A."/>
            <person name="Glavina del Rio T."/>
            <person name="Dalin E."/>
            <person name="Tice H."/>
            <person name="Bruce D."/>
            <person name="Goodwin L."/>
            <person name="Pitluck S."/>
            <person name="Chertkov O."/>
            <person name="Meincke L."/>
            <person name="Brettin T."/>
            <person name="Detter J.C."/>
            <person name="Han C."/>
            <person name="Tapia R."/>
            <person name="Kuske C.R."/>
            <person name="Schmutz J."/>
            <person name="Larimer F."/>
            <person name="Land M."/>
            <person name="Hauser L."/>
            <person name="Kyrpides N."/>
            <person name="Mikhailova N."/>
            <person name="Sung Y."/>
            <person name="Fletcher K.E."/>
            <person name="Ritalahti K.M."/>
            <person name="Loeffler F.E."/>
            <person name="Richardson P."/>
        </authorList>
    </citation>
    <scope>NUCLEOTIDE SEQUENCE [LARGE SCALE GENOMIC DNA]</scope>
    <source>
        <strain evidence="13">ATCC BAA-1151 / DSM 17278 / SZ</strain>
    </source>
</reference>
<dbReference type="InterPro" id="IPR013332">
    <property type="entry name" value="KPR_N"/>
</dbReference>
<dbReference type="AlphaFoldDB" id="B3EAK2"/>
<evidence type="ECO:0000256" key="4">
    <source>
        <dbReference type="ARBA" id="ARBA00013014"/>
    </source>
</evidence>
<comment type="similarity">
    <text evidence="3">Belongs to the ketopantoate reductase family.</text>
</comment>
<evidence type="ECO:0000256" key="8">
    <source>
        <dbReference type="ARBA" id="ARBA00032024"/>
    </source>
</evidence>
<dbReference type="EC" id="1.1.1.169" evidence="4"/>
<dbReference type="SUPFAM" id="SSF48179">
    <property type="entry name" value="6-phosphogluconate dehydrogenase C-terminal domain-like"/>
    <property type="match status" value="1"/>
</dbReference>
<comment type="function">
    <text evidence="1">Catalyzes the NADPH-dependent reduction of ketopantoate into pantoic acid.</text>
</comment>
<dbReference type="eggNOG" id="COG1893">
    <property type="taxonomic scope" value="Bacteria"/>
</dbReference>
<proteinExistence type="inferred from homology"/>
<dbReference type="InterPro" id="IPR013328">
    <property type="entry name" value="6PGD_dom2"/>
</dbReference>
<evidence type="ECO:0000256" key="6">
    <source>
        <dbReference type="ARBA" id="ARBA00022857"/>
    </source>
</evidence>
<dbReference type="NCBIfam" id="NF005089">
    <property type="entry name" value="PRK06522.1-4"/>
    <property type="match status" value="1"/>
</dbReference>
<evidence type="ECO:0000256" key="9">
    <source>
        <dbReference type="ARBA" id="ARBA00048793"/>
    </source>
</evidence>
<dbReference type="SUPFAM" id="SSF51735">
    <property type="entry name" value="NAD(P)-binding Rossmann-fold domains"/>
    <property type="match status" value="1"/>
</dbReference>
<evidence type="ECO:0000313" key="13">
    <source>
        <dbReference type="Proteomes" id="UP000002420"/>
    </source>
</evidence>
<dbReference type="UniPathway" id="UPA00028">
    <property type="reaction ID" value="UER00004"/>
</dbReference>
<dbReference type="InterPro" id="IPR051402">
    <property type="entry name" value="KPR-Related"/>
</dbReference>
<evidence type="ECO:0000256" key="3">
    <source>
        <dbReference type="ARBA" id="ARBA00007870"/>
    </source>
</evidence>
<evidence type="ECO:0000256" key="2">
    <source>
        <dbReference type="ARBA" id="ARBA00004994"/>
    </source>
</evidence>
<dbReference type="HOGENOM" id="CLU_031468_6_1_7"/>
<protein>
    <recommendedName>
        <fullName evidence="5">2-dehydropantoate 2-reductase</fullName>
        <ecNumber evidence="4">1.1.1.169</ecNumber>
    </recommendedName>
    <alternativeName>
        <fullName evidence="8">Ketopantoate reductase</fullName>
    </alternativeName>
</protein>
<evidence type="ECO:0000259" key="10">
    <source>
        <dbReference type="Pfam" id="PF02558"/>
    </source>
</evidence>
<dbReference type="GO" id="GO:0005737">
    <property type="term" value="C:cytoplasm"/>
    <property type="evidence" value="ECO:0007669"/>
    <property type="project" value="TreeGrafter"/>
</dbReference>
<evidence type="ECO:0000256" key="5">
    <source>
        <dbReference type="ARBA" id="ARBA00019465"/>
    </source>
</evidence>
<dbReference type="Gene3D" id="1.10.1040.10">
    <property type="entry name" value="N-(1-d-carboxylethyl)-l-norvaline Dehydrogenase, domain 2"/>
    <property type="match status" value="1"/>
</dbReference>
<evidence type="ECO:0000256" key="7">
    <source>
        <dbReference type="ARBA" id="ARBA00023002"/>
    </source>
</evidence>
<evidence type="ECO:0000313" key="12">
    <source>
        <dbReference type="EMBL" id="ACD95440.1"/>
    </source>
</evidence>
<dbReference type="Pfam" id="PF02558">
    <property type="entry name" value="ApbA"/>
    <property type="match status" value="1"/>
</dbReference>
<dbReference type="OrthoDB" id="5333395at2"/>
<keyword evidence="13" id="KW-1185">Reference proteome</keyword>
<dbReference type="InterPro" id="IPR036291">
    <property type="entry name" value="NAD(P)-bd_dom_sf"/>
</dbReference>
<feature type="domain" description="Ketopantoate reductase C-terminal" evidence="11">
    <location>
        <begin position="196"/>
        <end position="315"/>
    </location>
</feature>
<evidence type="ECO:0000256" key="1">
    <source>
        <dbReference type="ARBA" id="ARBA00002919"/>
    </source>
</evidence>
<dbReference type="Gene3D" id="3.40.50.720">
    <property type="entry name" value="NAD(P)-binding Rossmann-like Domain"/>
    <property type="match status" value="1"/>
</dbReference>
<dbReference type="STRING" id="398767.Glov_1724"/>
<dbReference type="RefSeq" id="WP_012469780.1">
    <property type="nucleotide sequence ID" value="NC_010814.1"/>
</dbReference>
<dbReference type="PANTHER" id="PTHR21708">
    <property type="entry name" value="PROBABLE 2-DEHYDROPANTOATE 2-REDUCTASE"/>
    <property type="match status" value="1"/>
</dbReference>
<dbReference type="Proteomes" id="UP000002420">
    <property type="component" value="Chromosome"/>
</dbReference>
<gene>
    <name evidence="12" type="ordered locus">Glov_1724</name>
</gene>
<dbReference type="GO" id="GO:0008677">
    <property type="term" value="F:2-dehydropantoate 2-reductase activity"/>
    <property type="evidence" value="ECO:0007669"/>
    <property type="project" value="UniProtKB-EC"/>
</dbReference>
<evidence type="ECO:0000259" key="11">
    <source>
        <dbReference type="Pfam" id="PF08546"/>
    </source>
</evidence>
<accession>B3EAK2</accession>
<dbReference type="FunFam" id="3.40.50.720:FF:000307">
    <property type="entry name" value="2-dehydropantoate 2-reductase"/>
    <property type="match status" value="1"/>
</dbReference>